<proteinExistence type="predicted"/>
<reference evidence="2 3" key="1">
    <citation type="submission" date="2017-12" db="EMBL/GenBank/DDBJ databases">
        <title>Draft Genome sequences of multiple microbial strains isolated from spacecraft associated surfaces.</title>
        <authorList>
            <person name="Seuylemezian A."/>
            <person name="Vaishampayan P."/>
            <person name="Venkateswaran K."/>
        </authorList>
    </citation>
    <scope>NUCLEOTIDE SEQUENCE [LARGE SCALE GENOMIC DNA]</scope>
    <source>
        <strain evidence="2 3">2P01AA</strain>
    </source>
</reference>
<dbReference type="EMBL" id="PISJ01000005">
    <property type="protein sequence ID" value="PKF35576.1"/>
    <property type="molecule type" value="Genomic_DNA"/>
</dbReference>
<evidence type="ECO:0000313" key="3">
    <source>
        <dbReference type="Proteomes" id="UP000233553"/>
    </source>
</evidence>
<name>A0A2N0WII3_9GAMM</name>
<sequence length="79" mass="9163">MSGMSISTTRPSRKNEDAVVDKKKQQQLENLLDKGPTTRTSIVFTKDQHRRYKIYLAQNGKKMNDDIMEYVESCIKDIP</sequence>
<organism evidence="2 3">
    <name type="scientific">Acinetobacter proteolyticus</name>
    <dbReference type="NCBI Taxonomy" id="1776741"/>
    <lineage>
        <taxon>Bacteria</taxon>
        <taxon>Pseudomonadati</taxon>
        <taxon>Pseudomonadota</taxon>
        <taxon>Gammaproteobacteria</taxon>
        <taxon>Moraxellales</taxon>
        <taxon>Moraxellaceae</taxon>
        <taxon>Acinetobacter</taxon>
    </lineage>
</organism>
<dbReference type="InterPro" id="IPR013321">
    <property type="entry name" value="Arc_rbn_hlx_hlx"/>
</dbReference>
<dbReference type="GO" id="GO:0006355">
    <property type="term" value="P:regulation of DNA-templated transcription"/>
    <property type="evidence" value="ECO:0007669"/>
    <property type="project" value="InterPro"/>
</dbReference>
<accession>A0A2N0WII3</accession>
<protein>
    <submittedName>
        <fullName evidence="2">Uncharacterized protein</fullName>
    </submittedName>
</protein>
<feature type="compositionally biased region" description="Polar residues" evidence="1">
    <location>
        <begin position="1"/>
        <end position="10"/>
    </location>
</feature>
<feature type="compositionally biased region" description="Basic and acidic residues" evidence="1">
    <location>
        <begin position="13"/>
        <end position="23"/>
    </location>
</feature>
<dbReference type="Gene3D" id="1.10.1220.10">
    <property type="entry name" value="Met repressor-like"/>
    <property type="match status" value="1"/>
</dbReference>
<evidence type="ECO:0000256" key="1">
    <source>
        <dbReference type="SAM" id="MobiDB-lite"/>
    </source>
</evidence>
<evidence type="ECO:0000313" key="2">
    <source>
        <dbReference type="EMBL" id="PKF35576.1"/>
    </source>
</evidence>
<dbReference type="InterPro" id="IPR010985">
    <property type="entry name" value="Ribbon_hlx_hlx"/>
</dbReference>
<dbReference type="AlphaFoldDB" id="A0A2N0WII3"/>
<feature type="region of interest" description="Disordered" evidence="1">
    <location>
        <begin position="1"/>
        <end position="23"/>
    </location>
</feature>
<dbReference type="Proteomes" id="UP000233553">
    <property type="component" value="Unassembled WGS sequence"/>
</dbReference>
<dbReference type="SUPFAM" id="SSF47598">
    <property type="entry name" value="Ribbon-helix-helix"/>
    <property type="match status" value="1"/>
</dbReference>
<dbReference type="RefSeq" id="WP_101235797.1">
    <property type="nucleotide sequence ID" value="NZ_PISJ01000005.1"/>
</dbReference>
<gene>
    <name evidence="2" type="ORF">CW311_04615</name>
</gene>
<comment type="caution">
    <text evidence="2">The sequence shown here is derived from an EMBL/GenBank/DDBJ whole genome shotgun (WGS) entry which is preliminary data.</text>
</comment>